<evidence type="ECO:0000313" key="7">
    <source>
        <dbReference type="Proteomes" id="UP000587527"/>
    </source>
</evidence>
<sequence>MARGHRVTILCAAHDAAPARQRTPEGVEIVRRGGRKTVYAMAALTYLAGALGVGPLSRRALGRPDAIVDVGNGLPFLSAAYARRPVVALVHHVHREQWPVVLGRLGAKFGWWVESKLAIRVYRDCRYVTVSAATAGELTELGVDADRISIVHNGTPPVPDAVHDRDPEPHLVVLGRLVPHKRVEIALRTVAALRPGLPGLRLTVAGKGWWEPNLRQLAVELGIADAVRFAGFITEDEKHRLLSEAWVALTPSLKEGWGLTIVEAGARRTPTVAFADAGGVTEALVDRSTGLLATDEAHFIELVRQLMTDDDRRLAMGADAELHAKSFTWQTSGTRFAALLAPQAEPRRLTETAPVTSA</sequence>
<dbReference type="PANTHER" id="PTHR12526">
    <property type="entry name" value="GLYCOSYLTRANSFERASE"/>
    <property type="match status" value="1"/>
</dbReference>
<accession>A0A841BSQ1</accession>
<evidence type="ECO:0000256" key="1">
    <source>
        <dbReference type="ARBA" id="ARBA00009481"/>
    </source>
</evidence>
<feature type="domain" description="Glycosyl transferase family 1" evidence="4">
    <location>
        <begin position="166"/>
        <end position="320"/>
    </location>
</feature>
<reference evidence="6 7" key="1">
    <citation type="submission" date="2020-08" db="EMBL/GenBank/DDBJ databases">
        <title>Sequencing the genomes of 1000 actinobacteria strains.</title>
        <authorList>
            <person name="Klenk H.-P."/>
        </authorList>
    </citation>
    <scope>NUCLEOTIDE SEQUENCE [LARGE SCALE GENOMIC DNA]</scope>
    <source>
        <strain evidence="6 7">DSM 45362</strain>
    </source>
</reference>
<keyword evidence="2" id="KW-0328">Glycosyltransferase</keyword>
<dbReference type="InterPro" id="IPR001296">
    <property type="entry name" value="Glyco_trans_1"/>
</dbReference>
<name>A0A841BSQ1_9ACTN</name>
<proteinExistence type="inferred from homology"/>
<comment type="similarity">
    <text evidence="1">Belongs to the glycosyltransferase group 1 family. Glycosyltransferase 4 subfamily.</text>
</comment>
<dbReference type="EMBL" id="JACHMN010000002">
    <property type="protein sequence ID" value="MBB5869831.1"/>
    <property type="molecule type" value="Genomic_DNA"/>
</dbReference>
<keyword evidence="3 6" id="KW-0808">Transferase</keyword>
<gene>
    <name evidence="6" type="ORF">F4553_003210</name>
</gene>
<evidence type="ECO:0000313" key="6">
    <source>
        <dbReference type="EMBL" id="MBB5869831.1"/>
    </source>
</evidence>
<feature type="domain" description="Glycosyltransferase subfamily 4-like N-terminal" evidence="5">
    <location>
        <begin position="2"/>
        <end position="154"/>
    </location>
</feature>
<evidence type="ECO:0000259" key="5">
    <source>
        <dbReference type="Pfam" id="PF13579"/>
    </source>
</evidence>
<dbReference type="AlphaFoldDB" id="A0A841BSQ1"/>
<dbReference type="Pfam" id="PF00534">
    <property type="entry name" value="Glycos_transf_1"/>
    <property type="match status" value="1"/>
</dbReference>
<organism evidence="6 7">
    <name type="scientific">Allocatelliglobosispora scoriae</name>
    <dbReference type="NCBI Taxonomy" id="643052"/>
    <lineage>
        <taxon>Bacteria</taxon>
        <taxon>Bacillati</taxon>
        <taxon>Actinomycetota</taxon>
        <taxon>Actinomycetes</taxon>
        <taxon>Micromonosporales</taxon>
        <taxon>Micromonosporaceae</taxon>
        <taxon>Allocatelliglobosispora</taxon>
    </lineage>
</organism>
<dbReference type="Pfam" id="PF13579">
    <property type="entry name" value="Glyco_trans_4_4"/>
    <property type="match status" value="1"/>
</dbReference>
<dbReference type="InterPro" id="IPR028098">
    <property type="entry name" value="Glyco_trans_4-like_N"/>
</dbReference>
<dbReference type="Gene3D" id="3.40.50.2000">
    <property type="entry name" value="Glycogen Phosphorylase B"/>
    <property type="match status" value="2"/>
</dbReference>
<evidence type="ECO:0000256" key="2">
    <source>
        <dbReference type="ARBA" id="ARBA00022676"/>
    </source>
</evidence>
<protein>
    <submittedName>
        <fullName evidence="6">Glycosyltransferase involved in cell wall biosynthesis</fullName>
    </submittedName>
</protein>
<comment type="caution">
    <text evidence="6">The sequence shown here is derived from an EMBL/GenBank/DDBJ whole genome shotgun (WGS) entry which is preliminary data.</text>
</comment>
<dbReference type="GO" id="GO:0016757">
    <property type="term" value="F:glycosyltransferase activity"/>
    <property type="evidence" value="ECO:0007669"/>
    <property type="project" value="UniProtKB-KW"/>
</dbReference>
<keyword evidence="7" id="KW-1185">Reference proteome</keyword>
<dbReference type="Proteomes" id="UP000587527">
    <property type="component" value="Unassembled WGS sequence"/>
</dbReference>
<evidence type="ECO:0000259" key="4">
    <source>
        <dbReference type="Pfam" id="PF00534"/>
    </source>
</evidence>
<evidence type="ECO:0000256" key="3">
    <source>
        <dbReference type="ARBA" id="ARBA00022679"/>
    </source>
</evidence>
<dbReference type="CDD" id="cd03801">
    <property type="entry name" value="GT4_PimA-like"/>
    <property type="match status" value="1"/>
</dbReference>
<dbReference type="PANTHER" id="PTHR12526:SF640">
    <property type="entry name" value="COLANIC ACID BIOSYNTHESIS GLYCOSYLTRANSFERASE WCAL-RELATED"/>
    <property type="match status" value="1"/>
</dbReference>
<dbReference type="SUPFAM" id="SSF53756">
    <property type="entry name" value="UDP-Glycosyltransferase/glycogen phosphorylase"/>
    <property type="match status" value="1"/>
</dbReference>